<reference evidence="2" key="1">
    <citation type="submission" date="2016-10" db="EMBL/GenBank/DDBJ databases">
        <authorList>
            <person name="Varghese N."/>
            <person name="Submissions S."/>
        </authorList>
    </citation>
    <scope>NUCLEOTIDE SEQUENCE [LARGE SCALE GENOMIC DNA]</scope>
    <source>
        <strain evidence="2">BS3775</strain>
    </source>
</reference>
<proteinExistence type="predicted"/>
<accession>A0A1H0XJN5</accession>
<keyword evidence="2" id="KW-1185">Reference proteome</keyword>
<name>A0A1H0XJN5_9PSED</name>
<dbReference type="AlphaFoldDB" id="A0A1H0XJN5"/>
<evidence type="ECO:0000313" key="1">
    <source>
        <dbReference type="EMBL" id="SDQ03168.1"/>
    </source>
</evidence>
<evidence type="ECO:0008006" key="3">
    <source>
        <dbReference type="Google" id="ProtNLM"/>
    </source>
</evidence>
<dbReference type="Proteomes" id="UP000199570">
    <property type="component" value="Unassembled WGS sequence"/>
</dbReference>
<protein>
    <recommendedName>
        <fullName evidence="3">ANR family transcriptional regulator</fullName>
    </recommendedName>
</protein>
<sequence length="73" mass="8336">MFRDLTMSKAQRSSQALHTAARLAEHRKKWYSAAELYEAAASLWPGKGISLMRRAEQCRSLVVDACDEMDFED</sequence>
<gene>
    <name evidence="1" type="ORF">SAMN04490195_0008</name>
</gene>
<dbReference type="RefSeq" id="WP_011005870.1">
    <property type="nucleotide sequence ID" value="NZ_FNKJ01000001.1"/>
</dbReference>
<organism evidence="1 2">
    <name type="scientific">Pseudomonas moorei</name>
    <dbReference type="NCBI Taxonomy" id="395599"/>
    <lineage>
        <taxon>Bacteria</taxon>
        <taxon>Pseudomonadati</taxon>
        <taxon>Pseudomonadota</taxon>
        <taxon>Gammaproteobacteria</taxon>
        <taxon>Pseudomonadales</taxon>
        <taxon>Pseudomonadaceae</taxon>
        <taxon>Pseudomonas</taxon>
    </lineage>
</organism>
<dbReference type="InterPro" id="IPR011990">
    <property type="entry name" value="TPR-like_helical_dom_sf"/>
</dbReference>
<evidence type="ECO:0000313" key="2">
    <source>
        <dbReference type="Proteomes" id="UP000199570"/>
    </source>
</evidence>
<dbReference type="EMBL" id="FNKJ01000001">
    <property type="protein sequence ID" value="SDQ03168.1"/>
    <property type="molecule type" value="Genomic_DNA"/>
</dbReference>
<dbReference type="SUPFAM" id="SSF48452">
    <property type="entry name" value="TPR-like"/>
    <property type="match status" value="1"/>
</dbReference>